<sequence>MLSYNVLISDRAKYFYSFIYGNSQRCTNKRLINTLKYESDFKKHRFCFTLSNFFLWILFKRLFEYPGLWCGSLVPYLESAFI</sequence>
<proteinExistence type="predicted"/>
<evidence type="ECO:0000313" key="2">
    <source>
        <dbReference type="WBParaSite" id="SRDH1_12890.1"/>
    </source>
</evidence>
<evidence type="ECO:0000313" key="1">
    <source>
        <dbReference type="Proteomes" id="UP000050792"/>
    </source>
</evidence>
<dbReference type="AlphaFoldDB" id="A0AA85EKZ6"/>
<keyword evidence="1" id="KW-1185">Reference proteome</keyword>
<organism evidence="1 2">
    <name type="scientific">Schistosoma rodhaini</name>
    <dbReference type="NCBI Taxonomy" id="6188"/>
    <lineage>
        <taxon>Eukaryota</taxon>
        <taxon>Metazoa</taxon>
        <taxon>Spiralia</taxon>
        <taxon>Lophotrochozoa</taxon>
        <taxon>Platyhelminthes</taxon>
        <taxon>Trematoda</taxon>
        <taxon>Digenea</taxon>
        <taxon>Strigeidida</taxon>
        <taxon>Schistosomatoidea</taxon>
        <taxon>Schistosomatidae</taxon>
        <taxon>Schistosoma</taxon>
    </lineage>
</organism>
<dbReference type="Proteomes" id="UP000050792">
    <property type="component" value="Unassembled WGS sequence"/>
</dbReference>
<protein>
    <submittedName>
        <fullName evidence="2">Uncharacterized protein</fullName>
    </submittedName>
</protein>
<reference evidence="1" key="1">
    <citation type="submission" date="2022-06" db="EMBL/GenBank/DDBJ databases">
        <authorList>
            <person name="Berger JAMES D."/>
            <person name="Berger JAMES D."/>
        </authorList>
    </citation>
    <scope>NUCLEOTIDE SEQUENCE [LARGE SCALE GENOMIC DNA]</scope>
</reference>
<accession>A0AA85EKZ6</accession>
<name>A0AA85EKZ6_9TREM</name>
<reference evidence="2" key="2">
    <citation type="submission" date="2023-11" db="UniProtKB">
        <authorList>
            <consortium name="WormBaseParasite"/>
        </authorList>
    </citation>
    <scope>IDENTIFICATION</scope>
</reference>
<dbReference type="WBParaSite" id="SRDH1_12890.1">
    <property type="protein sequence ID" value="SRDH1_12890.1"/>
    <property type="gene ID" value="SRDH1_12890"/>
</dbReference>